<protein>
    <recommendedName>
        <fullName evidence="7">Gamma-glutamylcyclotransferase</fullName>
    </recommendedName>
</protein>
<dbReference type="AlphaFoldDB" id="A0AAD9E6X2"/>
<evidence type="ECO:0000313" key="5">
    <source>
        <dbReference type="EMBL" id="KAK1806629.1"/>
    </source>
</evidence>
<feature type="active site" description="Proton acceptor" evidence="2">
    <location>
        <position position="136"/>
    </location>
</feature>
<sequence length="229" mass="26195">MALGKRYIFDSMLMTELILLLMLDVLHPFLLIFTMLLFLIPTEALGTMDHKTTFLYFAYGSNLLKERLQLNNPSASIQCVAKLQDYKLAFGNHKGRASRRWHGGVATIEPSPGDEVWGVVWRMNMTDLESLDSRQEGVKLGIYSPIVESVWASDQYLSCRTYIMNNCTHALPSPQYLKVMMMGAEQNELPKDYQEKLKAIETNKYDSSVSVMEKIEKSLKKKRKKPTDA</sequence>
<organism evidence="5 6">
    <name type="scientific">Electrophorus voltai</name>
    <dbReference type="NCBI Taxonomy" id="2609070"/>
    <lineage>
        <taxon>Eukaryota</taxon>
        <taxon>Metazoa</taxon>
        <taxon>Chordata</taxon>
        <taxon>Craniata</taxon>
        <taxon>Vertebrata</taxon>
        <taxon>Euteleostomi</taxon>
        <taxon>Actinopterygii</taxon>
        <taxon>Neopterygii</taxon>
        <taxon>Teleostei</taxon>
        <taxon>Ostariophysi</taxon>
        <taxon>Gymnotiformes</taxon>
        <taxon>Gymnotoidei</taxon>
        <taxon>Gymnotidae</taxon>
        <taxon>Electrophorus</taxon>
    </lineage>
</organism>
<dbReference type="GO" id="GO:0003839">
    <property type="term" value="F:gamma-glutamylcyclotransferase activity"/>
    <property type="evidence" value="ECO:0007669"/>
    <property type="project" value="InterPro"/>
</dbReference>
<evidence type="ECO:0000256" key="4">
    <source>
        <dbReference type="SAM" id="Phobius"/>
    </source>
</evidence>
<dbReference type="Proteomes" id="UP001239994">
    <property type="component" value="Unassembled WGS sequence"/>
</dbReference>
<feature type="binding site" evidence="3">
    <location>
        <begin position="56"/>
        <end position="61"/>
    </location>
    <ligand>
        <name>substrate</name>
    </ligand>
</feature>
<dbReference type="EMBL" id="JAROKS010000001">
    <property type="protein sequence ID" value="KAK1806629.1"/>
    <property type="molecule type" value="Genomic_DNA"/>
</dbReference>
<dbReference type="InterPro" id="IPR017939">
    <property type="entry name" value="G-Glutamylcylcotransferase"/>
</dbReference>
<feature type="binding site" evidence="3">
    <location>
        <position position="176"/>
    </location>
    <ligand>
        <name>substrate</name>
    </ligand>
</feature>
<keyword evidence="4" id="KW-1133">Transmembrane helix</keyword>
<keyword evidence="4" id="KW-0812">Transmembrane</keyword>
<evidence type="ECO:0000256" key="3">
    <source>
        <dbReference type="PIRSR" id="PIRSR617939-2"/>
    </source>
</evidence>
<proteinExistence type="predicted"/>
<evidence type="ECO:0000256" key="1">
    <source>
        <dbReference type="ARBA" id="ARBA00023239"/>
    </source>
</evidence>
<dbReference type="InterPro" id="IPR013024">
    <property type="entry name" value="GGCT-like"/>
</dbReference>
<keyword evidence="6" id="KW-1185">Reference proteome</keyword>
<gene>
    <name evidence="5" type="ORF">P4O66_005136</name>
</gene>
<dbReference type="PANTHER" id="PTHR12935:SF14">
    <property type="entry name" value="GAMMA-GLUTAMYLCYCLOTRANSFERASE"/>
    <property type="match status" value="1"/>
</dbReference>
<dbReference type="PANTHER" id="PTHR12935">
    <property type="entry name" value="GAMMA-GLUTAMYLCYCLOTRANSFERASE"/>
    <property type="match status" value="1"/>
</dbReference>
<dbReference type="InterPro" id="IPR036568">
    <property type="entry name" value="GGCT-like_sf"/>
</dbReference>
<dbReference type="CDD" id="cd06661">
    <property type="entry name" value="GGCT_like"/>
    <property type="match status" value="1"/>
</dbReference>
<evidence type="ECO:0000256" key="2">
    <source>
        <dbReference type="PIRSR" id="PIRSR617939-1"/>
    </source>
</evidence>
<dbReference type="SUPFAM" id="SSF110857">
    <property type="entry name" value="Gamma-glutamyl cyclotransferase-like"/>
    <property type="match status" value="1"/>
</dbReference>
<comment type="caution">
    <text evidence="5">The sequence shown here is derived from an EMBL/GenBank/DDBJ whole genome shotgun (WGS) entry which is preliminary data.</text>
</comment>
<evidence type="ECO:0008006" key="7">
    <source>
        <dbReference type="Google" id="ProtNLM"/>
    </source>
</evidence>
<dbReference type="Gene3D" id="3.10.490.10">
    <property type="entry name" value="Gamma-glutamyl cyclotransferase-like"/>
    <property type="match status" value="1"/>
</dbReference>
<accession>A0AAD9E6X2</accession>
<reference evidence="5" key="1">
    <citation type="submission" date="2023-03" db="EMBL/GenBank/DDBJ databases">
        <title>Electrophorus voltai genome.</title>
        <authorList>
            <person name="Bian C."/>
        </authorList>
    </citation>
    <scope>NUCLEOTIDE SEQUENCE</scope>
    <source>
        <strain evidence="5">CB-2022</strain>
        <tissue evidence="5">Muscle</tissue>
    </source>
</reference>
<feature type="transmembrane region" description="Helical" evidence="4">
    <location>
        <begin position="17"/>
        <end position="40"/>
    </location>
</feature>
<keyword evidence="1" id="KW-0456">Lyase</keyword>
<keyword evidence="4" id="KW-0472">Membrane</keyword>
<evidence type="ECO:0000313" key="6">
    <source>
        <dbReference type="Proteomes" id="UP001239994"/>
    </source>
</evidence>
<dbReference type="Pfam" id="PF13772">
    <property type="entry name" value="AIG2_2"/>
    <property type="match status" value="1"/>
</dbReference>
<name>A0AAD9E6X2_9TELE</name>